<feature type="transmembrane region" description="Helical" evidence="7">
    <location>
        <begin position="147"/>
        <end position="170"/>
    </location>
</feature>
<dbReference type="OrthoDB" id="5182677at2"/>
<dbReference type="Proteomes" id="UP000027986">
    <property type="component" value="Chromosome"/>
</dbReference>
<dbReference type="GO" id="GO:0005886">
    <property type="term" value="C:plasma membrane"/>
    <property type="evidence" value="ECO:0007669"/>
    <property type="project" value="UniProtKB-SubCell"/>
</dbReference>
<evidence type="ECO:0000256" key="7">
    <source>
        <dbReference type="SAM" id="Phobius"/>
    </source>
</evidence>
<dbReference type="PANTHER" id="PTHR39087:SF2">
    <property type="entry name" value="UPF0104 MEMBRANE PROTEIN MJ1595"/>
    <property type="match status" value="1"/>
</dbReference>
<feature type="transmembrane region" description="Helical" evidence="7">
    <location>
        <begin position="259"/>
        <end position="278"/>
    </location>
</feature>
<keyword evidence="3 7" id="KW-0812">Transmembrane</keyword>
<feature type="transmembrane region" description="Helical" evidence="7">
    <location>
        <begin position="43"/>
        <end position="60"/>
    </location>
</feature>
<protein>
    <recommendedName>
        <fullName evidence="10">Flippase-like domain-containing protein</fullName>
    </recommendedName>
</protein>
<dbReference type="AlphaFoldDB" id="A0A075JGM4"/>
<feature type="region of interest" description="Disordered" evidence="6">
    <location>
        <begin position="1"/>
        <end position="37"/>
    </location>
</feature>
<evidence type="ECO:0000256" key="6">
    <source>
        <dbReference type="SAM" id="MobiDB-lite"/>
    </source>
</evidence>
<keyword evidence="9" id="KW-1185">Reference proteome</keyword>
<dbReference type="KEGG" id="dni:HX89_10885"/>
<evidence type="ECO:0000256" key="1">
    <source>
        <dbReference type="ARBA" id="ARBA00004651"/>
    </source>
</evidence>
<reference evidence="8 9" key="1">
    <citation type="submission" date="2014-07" db="EMBL/GenBank/DDBJ databases">
        <title>Genome Sequencing of Dermacoccus nishinomiyaensis.</title>
        <authorList>
            <person name="Hong K.W."/>
            <person name="Chan K.G."/>
        </authorList>
    </citation>
    <scope>NUCLEOTIDE SEQUENCE [LARGE SCALE GENOMIC DNA]</scope>
    <source>
        <strain evidence="8 9">M25</strain>
    </source>
</reference>
<evidence type="ECO:0000256" key="4">
    <source>
        <dbReference type="ARBA" id="ARBA00022989"/>
    </source>
</evidence>
<dbReference type="eggNOG" id="COG0392">
    <property type="taxonomic scope" value="Bacteria"/>
</dbReference>
<feature type="transmembrane region" description="Helical" evidence="7">
    <location>
        <begin position="290"/>
        <end position="313"/>
    </location>
</feature>
<keyword evidence="5 7" id="KW-0472">Membrane</keyword>
<feature type="transmembrane region" description="Helical" evidence="7">
    <location>
        <begin position="80"/>
        <end position="102"/>
    </location>
</feature>
<evidence type="ECO:0000313" key="9">
    <source>
        <dbReference type="Proteomes" id="UP000027986"/>
    </source>
</evidence>
<keyword evidence="2" id="KW-1003">Cell membrane</keyword>
<feature type="transmembrane region" description="Helical" evidence="7">
    <location>
        <begin position="191"/>
        <end position="211"/>
    </location>
</feature>
<feature type="transmembrane region" description="Helical" evidence="7">
    <location>
        <begin position="114"/>
        <end position="141"/>
    </location>
</feature>
<comment type="subcellular location">
    <subcellularLocation>
        <location evidence="1">Cell membrane</location>
        <topology evidence="1">Multi-pass membrane protein</topology>
    </subcellularLocation>
</comment>
<evidence type="ECO:0000256" key="5">
    <source>
        <dbReference type="ARBA" id="ARBA00023136"/>
    </source>
</evidence>
<feature type="transmembrane region" description="Helical" evidence="7">
    <location>
        <begin position="333"/>
        <end position="360"/>
    </location>
</feature>
<gene>
    <name evidence="8" type="ORF">HX89_10885</name>
</gene>
<proteinExistence type="predicted"/>
<evidence type="ECO:0008006" key="10">
    <source>
        <dbReference type="Google" id="ProtNLM"/>
    </source>
</evidence>
<evidence type="ECO:0000256" key="2">
    <source>
        <dbReference type="ARBA" id="ARBA00022475"/>
    </source>
</evidence>
<organism evidence="8 9">
    <name type="scientific">Dermacoccus nishinomiyaensis</name>
    <dbReference type="NCBI Taxonomy" id="1274"/>
    <lineage>
        <taxon>Bacteria</taxon>
        <taxon>Bacillati</taxon>
        <taxon>Actinomycetota</taxon>
        <taxon>Actinomycetes</taxon>
        <taxon>Micrococcales</taxon>
        <taxon>Dermacoccaceae</taxon>
        <taxon>Dermacoccus</taxon>
    </lineage>
</organism>
<feature type="compositionally biased region" description="Low complexity" evidence="6">
    <location>
        <begin position="1"/>
        <end position="15"/>
    </location>
</feature>
<keyword evidence="4 7" id="KW-1133">Transmembrane helix</keyword>
<dbReference type="HOGENOM" id="CLU_056920_0_0_11"/>
<evidence type="ECO:0000256" key="3">
    <source>
        <dbReference type="ARBA" id="ARBA00022692"/>
    </source>
</evidence>
<accession>A0A075JGM4</accession>
<evidence type="ECO:0000313" key="8">
    <source>
        <dbReference type="EMBL" id="AIF41361.1"/>
    </source>
</evidence>
<dbReference type="PANTHER" id="PTHR39087">
    <property type="entry name" value="UPF0104 MEMBRANE PROTEIN MJ1595"/>
    <property type="match status" value="1"/>
</dbReference>
<dbReference type="Pfam" id="PF03706">
    <property type="entry name" value="LPG_synthase_TM"/>
    <property type="match status" value="1"/>
</dbReference>
<sequence length="381" mass="39663">MSSPSSSRQPGSTSPDASSGHGSRSEDSPLSPAMPRPNAWQSAQAVIGIGLAAAILYWGVPWFGETTWPEIGRHLQLLGWASSLELFALVAFGLWLYTFALTGSIPGLGHVKALIVNVAGSAAGNLLPGGGAAGVAATYLMLRSWGFQAAAISTSVIVTGVWNLVARLAMPLLGVALLSSTDALPKGVRRGALTGGIVGLVIIAAFVGVLLSPGLTQRFGAWLDRRVGGRVRRRRPGFEIEATLVDQRRRLAGVTAHGWAPMTVGVVGYLAVYFVLFWRTMEAVGVDMPLSKLFAAYAVGRLLTTVGVTPGGLGVTEAGTLAVLVAWGADKPAAAAGVLVFALFTHLLEVPLGALGWLAWWLMPKQPVLDAATSPRSSSPT</sequence>
<dbReference type="InterPro" id="IPR022791">
    <property type="entry name" value="L-PG_synthase/AglD"/>
</dbReference>
<name>A0A075JGM4_9MICO</name>
<dbReference type="EMBL" id="CP008889">
    <property type="protein sequence ID" value="AIF41361.1"/>
    <property type="molecule type" value="Genomic_DNA"/>
</dbReference>